<evidence type="ECO:0000259" key="5">
    <source>
        <dbReference type="Pfam" id="PF01555"/>
    </source>
</evidence>
<feature type="region of interest" description="Disordered" evidence="4">
    <location>
        <begin position="1"/>
        <end position="26"/>
    </location>
</feature>
<dbReference type="EMBL" id="JAGEOJ010000026">
    <property type="protein sequence ID" value="MBO2454362.1"/>
    <property type="molecule type" value="Genomic_DNA"/>
</dbReference>
<dbReference type="GO" id="GO:0003677">
    <property type="term" value="F:DNA binding"/>
    <property type="evidence" value="ECO:0007669"/>
    <property type="project" value="InterPro"/>
</dbReference>
<dbReference type="Proteomes" id="UP000669179">
    <property type="component" value="Unassembled WGS sequence"/>
</dbReference>
<sequence>MPSVLATGQQPSRIQRKGRYTEESMRHPGKMLPAIASRVIEAFTQPGEVVLDPMCGVGTTLVEAIHLGRDAAGMEYESDFATMTAHNVRQAQNQGAAGTARVVCGDARNITTAYASLHGEIALVLTSPPYGSYTHGHIKSGTKSSGGKIEKSNHRYSTDPGNLAHQRLDTLLDGFGQILSGCAELLKPYGVVAVTVRPIRVNGELVDLPGRVAEVAERSGLVLTNRLAALLCGVRGEGLVNRASFFQMLETRRARAKGIPACATAHEDLLVFQAARDLDGGRP</sequence>
<accession>A0A939PK22</accession>
<dbReference type="InterPro" id="IPR002941">
    <property type="entry name" value="DNA_methylase_N4/N6"/>
</dbReference>
<keyword evidence="2" id="KW-0808">Transferase</keyword>
<comment type="similarity">
    <text evidence="3">Belongs to the N(4)/N(6)-methyltransferase family.</text>
</comment>
<evidence type="ECO:0000256" key="4">
    <source>
        <dbReference type="SAM" id="MobiDB-lite"/>
    </source>
</evidence>
<keyword evidence="7" id="KW-1185">Reference proteome</keyword>
<dbReference type="SUPFAM" id="SSF53335">
    <property type="entry name" value="S-adenosyl-L-methionine-dependent methyltransferases"/>
    <property type="match status" value="2"/>
</dbReference>
<dbReference type="InterPro" id="IPR001091">
    <property type="entry name" value="RM_Methyltransferase"/>
</dbReference>
<dbReference type="AlphaFoldDB" id="A0A939PK22"/>
<proteinExistence type="inferred from homology"/>
<dbReference type="Gene3D" id="3.40.50.150">
    <property type="entry name" value="Vaccinia Virus protein VP39"/>
    <property type="match status" value="2"/>
</dbReference>
<dbReference type="Pfam" id="PF01555">
    <property type="entry name" value="N6_N4_Mtase"/>
    <property type="match status" value="1"/>
</dbReference>
<evidence type="ECO:0000313" key="7">
    <source>
        <dbReference type="Proteomes" id="UP000669179"/>
    </source>
</evidence>
<keyword evidence="1" id="KW-0489">Methyltransferase</keyword>
<gene>
    <name evidence="6" type="ORF">J4573_45255</name>
</gene>
<reference evidence="6" key="1">
    <citation type="submission" date="2021-03" db="EMBL/GenBank/DDBJ databases">
        <authorList>
            <person name="Kanchanasin P."/>
            <person name="Saeng-In P."/>
            <person name="Phongsopitanun W."/>
            <person name="Yuki M."/>
            <person name="Kudo T."/>
            <person name="Ohkuma M."/>
            <person name="Tanasupawat S."/>
        </authorList>
    </citation>
    <scope>NUCLEOTIDE SEQUENCE</scope>
    <source>
        <strain evidence="6">GKU 128</strain>
    </source>
</reference>
<comment type="caution">
    <text evidence="6">The sequence shown here is derived from an EMBL/GenBank/DDBJ whole genome shotgun (WGS) entry which is preliminary data.</text>
</comment>
<evidence type="ECO:0000256" key="3">
    <source>
        <dbReference type="RuleBase" id="RU362026"/>
    </source>
</evidence>
<evidence type="ECO:0000256" key="1">
    <source>
        <dbReference type="ARBA" id="ARBA00022603"/>
    </source>
</evidence>
<feature type="compositionally biased region" description="Polar residues" evidence="4">
    <location>
        <begin position="1"/>
        <end position="13"/>
    </location>
</feature>
<dbReference type="EC" id="2.1.1.-" evidence="3"/>
<dbReference type="PRINTS" id="PR00508">
    <property type="entry name" value="S21N4MTFRASE"/>
</dbReference>
<feature type="domain" description="DNA methylase N-4/N-6" evidence="5">
    <location>
        <begin position="13"/>
        <end position="83"/>
    </location>
</feature>
<dbReference type="GO" id="GO:0008170">
    <property type="term" value="F:N-methyltransferase activity"/>
    <property type="evidence" value="ECO:0007669"/>
    <property type="project" value="InterPro"/>
</dbReference>
<dbReference type="GO" id="GO:0032259">
    <property type="term" value="P:methylation"/>
    <property type="evidence" value="ECO:0007669"/>
    <property type="project" value="UniProtKB-KW"/>
</dbReference>
<organism evidence="6 7">
    <name type="scientific">Actinomadura barringtoniae</name>
    <dbReference type="NCBI Taxonomy" id="1427535"/>
    <lineage>
        <taxon>Bacteria</taxon>
        <taxon>Bacillati</taxon>
        <taxon>Actinomycetota</taxon>
        <taxon>Actinomycetes</taxon>
        <taxon>Streptosporangiales</taxon>
        <taxon>Thermomonosporaceae</taxon>
        <taxon>Actinomadura</taxon>
    </lineage>
</organism>
<dbReference type="InterPro" id="IPR029063">
    <property type="entry name" value="SAM-dependent_MTases_sf"/>
</dbReference>
<evidence type="ECO:0000313" key="6">
    <source>
        <dbReference type="EMBL" id="MBO2454362.1"/>
    </source>
</evidence>
<protein>
    <recommendedName>
        <fullName evidence="3">Methyltransferase</fullName>
        <ecNumber evidence="3">2.1.1.-</ecNumber>
    </recommendedName>
</protein>
<name>A0A939PK22_9ACTN</name>
<evidence type="ECO:0000256" key="2">
    <source>
        <dbReference type="ARBA" id="ARBA00022679"/>
    </source>
</evidence>